<keyword evidence="3 5" id="KW-1133">Transmembrane helix</keyword>
<comment type="subcellular location">
    <subcellularLocation>
        <location evidence="1">Membrane</location>
        <topology evidence="1">Multi-pass membrane protein</topology>
    </subcellularLocation>
</comment>
<feature type="transmembrane region" description="Helical" evidence="5">
    <location>
        <begin position="222"/>
        <end position="252"/>
    </location>
</feature>
<dbReference type="PANTHER" id="PTHR37422">
    <property type="entry name" value="TEICHURONIC ACID BIOSYNTHESIS PROTEIN TUAE"/>
    <property type="match status" value="1"/>
</dbReference>
<evidence type="ECO:0000313" key="8">
    <source>
        <dbReference type="Proteomes" id="UP000316008"/>
    </source>
</evidence>
<keyword evidence="4 5" id="KW-0472">Membrane</keyword>
<evidence type="ECO:0000256" key="4">
    <source>
        <dbReference type="ARBA" id="ARBA00023136"/>
    </source>
</evidence>
<dbReference type="InterPro" id="IPR051533">
    <property type="entry name" value="WaaL-like"/>
</dbReference>
<feature type="transmembrane region" description="Helical" evidence="5">
    <location>
        <begin position="191"/>
        <end position="210"/>
    </location>
</feature>
<feature type="transmembrane region" description="Helical" evidence="5">
    <location>
        <begin position="109"/>
        <end position="129"/>
    </location>
</feature>
<comment type="caution">
    <text evidence="7">The sequence shown here is derived from an EMBL/GenBank/DDBJ whole genome shotgun (WGS) entry which is preliminary data.</text>
</comment>
<keyword evidence="8" id="KW-1185">Reference proteome</keyword>
<evidence type="ECO:0000256" key="1">
    <source>
        <dbReference type="ARBA" id="ARBA00004141"/>
    </source>
</evidence>
<feature type="transmembrane region" description="Helical" evidence="5">
    <location>
        <begin position="141"/>
        <end position="160"/>
    </location>
</feature>
<evidence type="ECO:0000259" key="6">
    <source>
        <dbReference type="Pfam" id="PF04932"/>
    </source>
</evidence>
<dbReference type="GO" id="GO:0016874">
    <property type="term" value="F:ligase activity"/>
    <property type="evidence" value="ECO:0007669"/>
    <property type="project" value="UniProtKB-KW"/>
</dbReference>
<evidence type="ECO:0000313" key="7">
    <source>
        <dbReference type="EMBL" id="TSJ45674.1"/>
    </source>
</evidence>
<feature type="transmembrane region" description="Helical" evidence="5">
    <location>
        <begin position="82"/>
        <end position="103"/>
    </location>
</feature>
<dbReference type="InterPro" id="IPR007016">
    <property type="entry name" value="O-antigen_ligase-rel_domated"/>
</dbReference>
<evidence type="ECO:0000256" key="2">
    <source>
        <dbReference type="ARBA" id="ARBA00022692"/>
    </source>
</evidence>
<evidence type="ECO:0000256" key="3">
    <source>
        <dbReference type="ARBA" id="ARBA00022989"/>
    </source>
</evidence>
<dbReference type="OrthoDB" id="817530at2"/>
<name>A0A556N0F6_9FLAO</name>
<dbReference type="Pfam" id="PF04932">
    <property type="entry name" value="Wzy_C"/>
    <property type="match status" value="1"/>
</dbReference>
<keyword evidence="7" id="KW-0436">Ligase</keyword>
<dbReference type="AlphaFoldDB" id="A0A556N0F6"/>
<dbReference type="RefSeq" id="WP_144332629.1">
    <property type="nucleotide sequence ID" value="NZ_VLPL01000003.1"/>
</dbReference>
<protein>
    <submittedName>
        <fullName evidence="7">O-antigen ligase family protein</fullName>
    </submittedName>
</protein>
<feature type="transmembrane region" description="Helical" evidence="5">
    <location>
        <begin position="259"/>
        <end position="277"/>
    </location>
</feature>
<sequence length="444" mass="50693">MPNYLIAIINKMGVYNYLKSNQLSVFLSVLVFFPSARLLVVGSGHAAGLDLVFGLIPELLFVLILVWSLTRFLQDPDRQTHLLDKLVIAYFLFNILIGVYLAHDLKASLYGFRLTYLPMLGYFVCSYYWDKEADLERIFRGFFRILVLIAVIGLIIYFIFPEIHLYFHRIASGNQPIVMAFKGFIRMTSILWTPVVFAMLMLAGFIYWTYRYLKTGNNFALVFSLIMVNAVFLSVSRGPMITSAVAFVLLLFLGKRNQLKWIISGIILFEIAILTLFEKQFIPLMKWVFVSSKQTATLETSNTRVSLWTDVIHSIKHDPMGLGLGKAGHTAVQLFPPNTPGVSFASTDGWYFKLMIETGIPALVLYLAMALIFFVAMIKYISKNRFDFVTVIFTIFVVTGLVNIVSNVLDFYLFAYLYWFLLGIFVFKLKQNGNARKESFGSHS</sequence>
<dbReference type="EMBL" id="VLPL01000003">
    <property type="protein sequence ID" value="TSJ45674.1"/>
    <property type="molecule type" value="Genomic_DNA"/>
</dbReference>
<feature type="domain" description="O-antigen ligase-related" evidence="6">
    <location>
        <begin position="223"/>
        <end position="367"/>
    </location>
</feature>
<reference evidence="7 8" key="1">
    <citation type="submission" date="2019-07" db="EMBL/GenBank/DDBJ databases">
        <authorList>
            <person name="Huq M.A."/>
        </authorList>
    </citation>
    <scope>NUCLEOTIDE SEQUENCE [LARGE SCALE GENOMIC DNA]</scope>
    <source>
        <strain evidence="7 8">MAH-3</strain>
    </source>
</reference>
<accession>A0A556N0F6</accession>
<feature type="transmembrane region" description="Helical" evidence="5">
    <location>
        <begin position="388"/>
        <end position="405"/>
    </location>
</feature>
<dbReference type="PANTHER" id="PTHR37422:SF13">
    <property type="entry name" value="LIPOPOLYSACCHARIDE BIOSYNTHESIS PROTEIN PA4999-RELATED"/>
    <property type="match status" value="1"/>
</dbReference>
<gene>
    <name evidence="7" type="ORF">FO442_07955</name>
</gene>
<feature type="transmembrane region" description="Helical" evidence="5">
    <location>
        <begin position="21"/>
        <end position="39"/>
    </location>
</feature>
<organism evidence="7 8">
    <name type="scientific">Fluviicola chungangensis</name>
    <dbReference type="NCBI Taxonomy" id="2597671"/>
    <lineage>
        <taxon>Bacteria</taxon>
        <taxon>Pseudomonadati</taxon>
        <taxon>Bacteroidota</taxon>
        <taxon>Flavobacteriia</taxon>
        <taxon>Flavobacteriales</taxon>
        <taxon>Crocinitomicaceae</taxon>
        <taxon>Fluviicola</taxon>
    </lineage>
</organism>
<proteinExistence type="predicted"/>
<feature type="transmembrane region" description="Helical" evidence="5">
    <location>
        <begin position="411"/>
        <end position="429"/>
    </location>
</feature>
<keyword evidence="2 5" id="KW-0812">Transmembrane</keyword>
<dbReference type="Proteomes" id="UP000316008">
    <property type="component" value="Unassembled WGS sequence"/>
</dbReference>
<evidence type="ECO:0000256" key="5">
    <source>
        <dbReference type="SAM" id="Phobius"/>
    </source>
</evidence>
<feature type="transmembrane region" description="Helical" evidence="5">
    <location>
        <begin position="51"/>
        <end position="70"/>
    </location>
</feature>
<feature type="transmembrane region" description="Helical" evidence="5">
    <location>
        <begin position="360"/>
        <end position="381"/>
    </location>
</feature>
<dbReference type="GO" id="GO:0016020">
    <property type="term" value="C:membrane"/>
    <property type="evidence" value="ECO:0007669"/>
    <property type="project" value="UniProtKB-SubCell"/>
</dbReference>